<protein>
    <submittedName>
        <fullName evidence="1">Crinkler family protein</fullName>
    </submittedName>
</protein>
<dbReference type="EMBL" id="WTPW01000982">
    <property type="protein sequence ID" value="KAF0464951.1"/>
    <property type="molecule type" value="Genomic_DNA"/>
</dbReference>
<gene>
    <name evidence="1" type="ORF">F8M41_026386</name>
</gene>
<sequence length="104" mass="12319">MQKSAILFYWDPSQTKDQYTQDQIDNYQVVQQGYLLYLKSIITLTSEIDWYDPKSKKGLLFLDDEVLPFSVSRITDIVVTDKLFAKVYDLHNGIYVRFEIKKKI</sequence>
<organism evidence="1 2">
    <name type="scientific">Gigaspora margarita</name>
    <dbReference type="NCBI Taxonomy" id="4874"/>
    <lineage>
        <taxon>Eukaryota</taxon>
        <taxon>Fungi</taxon>
        <taxon>Fungi incertae sedis</taxon>
        <taxon>Mucoromycota</taxon>
        <taxon>Glomeromycotina</taxon>
        <taxon>Glomeromycetes</taxon>
        <taxon>Diversisporales</taxon>
        <taxon>Gigasporaceae</taxon>
        <taxon>Gigaspora</taxon>
    </lineage>
</organism>
<comment type="caution">
    <text evidence="1">The sequence shown here is derived from an EMBL/GenBank/DDBJ whole genome shotgun (WGS) entry which is preliminary data.</text>
</comment>
<dbReference type="Proteomes" id="UP000439903">
    <property type="component" value="Unassembled WGS sequence"/>
</dbReference>
<reference evidence="1 2" key="1">
    <citation type="journal article" date="2019" name="Environ. Microbiol.">
        <title>At the nexus of three kingdoms: the genome of the mycorrhizal fungus Gigaspora margarita provides insights into plant, endobacterial and fungal interactions.</title>
        <authorList>
            <person name="Venice F."/>
            <person name="Ghignone S."/>
            <person name="Salvioli di Fossalunga A."/>
            <person name="Amselem J."/>
            <person name="Novero M."/>
            <person name="Xianan X."/>
            <person name="Sedzielewska Toro K."/>
            <person name="Morin E."/>
            <person name="Lipzen A."/>
            <person name="Grigoriev I.V."/>
            <person name="Henrissat B."/>
            <person name="Martin F.M."/>
            <person name="Bonfante P."/>
        </authorList>
    </citation>
    <scope>NUCLEOTIDE SEQUENCE [LARGE SCALE GENOMIC DNA]</scope>
    <source>
        <strain evidence="1 2">BEG34</strain>
    </source>
</reference>
<dbReference type="AlphaFoldDB" id="A0A8H3XIL3"/>
<name>A0A8H3XIL3_GIGMA</name>
<keyword evidence="2" id="KW-1185">Reference proteome</keyword>
<dbReference type="OrthoDB" id="2435285at2759"/>
<proteinExistence type="predicted"/>
<accession>A0A8H3XIL3</accession>
<evidence type="ECO:0000313" key="2">
    <source>
        <dbReference type="Proteomes" id="UP000439903"/>
    </source>
</evidence>
<evidence type="ECO:0000313" key="1">
    <source>
        <dbReference type="EMBL" id="KAF0464951.1"/>
    </source>
</evidence>